<reference evidence="1" key="1">
    <citation type="submission" date="2020-03" db="EMBL/GenBank/DDBJ databases">
        <authorList>
            <person name="Zhang R."/>
        </authorList>
    </citation>
    <scope>NUCLEOTIDE SEQUENCE</scope>
</reference>
<evidence type="ECO:0008006" key="2">
    <source>
        <dbReference type="Google" id="ProtNLM"/>
    </source>
</evidence>
<organism evidence="1">
    <name type="scientific">Populus davidiana</name>
    <dbReference type="NCBI Taxonomy" id="266767"/>
    <lineage>
        <taxon>Eukaryota</taxon>
        <taxon>Viridiplantae</taxon>
        <taxon>Streptophyta</taxon>
        <taxon>Embryophyta</taxon>
        <taxon>Tracheophyta</taxon>
        <taxon>Spermatophyta</taxon>
        <taxon>Magnoliopsida</taxon>
        <taxon>eudicotyledons</taxon>
        <taxon>Gunneridae</taxon>
        <taxon>Pentapetalae</taxon>
        <taxon>rosids</taxon>
        <taxon>fabids</taxon>
        <taxon>Malpighiales</taxon>
        <taxon>Salicaceae</taxon>
        <taxon>Saliceae</taxon>
        <taxon>Populus</taxon>
    </lineage>
</organism>
<evidence type="ECO:0000313" key="1">
    <source>
        <dbReference type="EMBL" id="NUU88891.1"/>
    </source>
</evidence>
<proteinExistence type="predicted"/>
<dbReference type="EMBL" id="GILB01008558">
    <property type="protein sequence ID" value="NUU88891.1"/>
    <property type="molecule type" value="Transcribed_RNA"/>
</dbReference>
<sequence>MKKKRYLLVWTYDRKGLFPVKACNHLVNSVMLFSWVKSSTSKVEFTWLTALDRLSTRDLFAHRGNLCCRGELFPFLRLHNETLSHVVLCCHGIWLLWDRIMSRRGCGLNYAIFS</sequence>
<accession>A0A6M2EW57</accession>
<dbReference type="AlphaFoldDB" id="A0A6M2EW57"/>
<protein>
    <recommendedName>
        <fullName evidence="2">Reverse transcriptase zinc-binding domain-containing protein</fullName>
    </recommendedName>
</protein>
<name>A0A6M2EW57_9ROSI</name>